<dbReference type="SUPFAM" id="SSF81301">
    <property type="entry name" value="Nucleotidyltransferase"/>
    <property type="match status" value="1"/>
</dbReference>
<accession>A0ABS9R9C8</accession>
<keyword evidence="3" id="KW-0819">tRNA processing</keyword>
<keyword evidence="6" id="KW-0547">Nucleotide-binding</keyword>
<evidence type="ECO:0000259" key="13">
    <source>
        <dbReference type="Pfam" id="PF13735"/>
    </source>
</evidence>
<keyword evidence="5" id="KW-0479">Metal-binding</keyword>
<dbReference type="InterPro" id="IPR032828">
    <property type="entry name" value="PolyA_RNA-bd"/>
</dbReference>
<sequence>MATCVPDDILWVLKQLHTHDQEAFLVGGCVRDMLMGREVHDFDITTSALPETTMEIFKQAGCIVIPTGIKHGTITVLVNNEPIEITTYRIEKAYLNHRAPSQVIFTKNLLEDLKRRDFTMNAIAYDPTNGYYDPFDGRKDIEEGIIRCVGDPYERLKEDALRILRAIRFSAVLNFSIEPHLKQAIKELAPTLSYISKERIRDEFNKILLSQHLDLLQMLYDYQVLDEILPGYSKLYGHDQKTPWHIYDIFRHSDVALNHTIGYPLESKLAIVLHDIGKPEMETFGEDGIAHYKRHALISEQKARAYLMDLRYDHKSIERVCTLILYHDYYVKANRKILRRFLSKFDNDIAYAISALYVQMADDYAKNMEKAQEKIDILNASIELLKVIDQEKDFFHKKDLKVNGHDMMKLGLQNKQIGDMLDELYQQVIDDPSMNEKEKLMAYARQKMQN</sequence>
<keyword evidence="4" id="KW-0548">Nucleotidyltransferase</keyword>
<feature type="domain" description="Poly A polymerase head" evidence="11">
    <location>
        <begin position="23"/>
        <end position="147"/>
    </location>
</feature>
<dbReference type="CDD" id="cd05398">
    <property type="entry name" value="NT_ClassII-CCAase"/>
    <property type="match status" value="1"/>
</dbReference>
<evidence type="ECO:0000256" key="8">
    <source>
        <dbReference type="ARBA" id="ARBA00022884"/>
    </source>
</evidence>
<evidence type="ECO:0000256" key="2">
    <source>
        <dbReference type="ARBA" id="ARBA00022679"/>
    </source>
</evidence>
<organism evidence="14 15">
    <name type="scientific">Amedibacillus hominis</name>
    <dbReference type="NCBI Taxonomy" id="2897776"/>
    <lineage>
        <taxon>Bacteria</taxon>
        <taxon>Bacillati</taxon>
        <taxon>Bacillota</taxon>
        <taxon>Erysipelotrichia</taxon>
        <taxon>Erysipelotrichales</taxon>
        <taxon>Erysipelotrichaceae</taxon>
        <taxon>Amedibacillus</taxon>
    </lineage>
</organism>
<keyword evidence="7" id="KW-0460">Magnesium</keyword>
<evidence type="ECO:0000256" key="4">
    <source>
        <dbReference type="ARBA" id="ARBA00022695"/>
    </source>
</evidence>
<dbReference type="InterPro" id="IPR050264">
    <property type="entry name" value="Bact_CCA-adding_enz_type3_sf"/>
</dbReference>
<dbReference type="Proteomes" id="UP001202402">
    <property type="component" value="Unassembled WGS sequence"/>
</dbReference>
<dbReference type="Pfam" id="PF13735">
    <property type="entry name" value="tRNA_NucTran2_2"/>
    <property type="match status" value="1"/>
</dbReference>
<evidence type="ECO:0000256" key="6">
    <source>
        <dbReference type="ARBA" id="ARBA00022741"/>
    </source>
</evidence>
<dbReference type="Gene3D" id="1.10.246.80">
    <property type="match status" value="1"/>
</dbReference>
<gene>
    <name evidence="14" type="ORF">LQE99_13900</name>
</gene>
<dbReference type="SUPFAM" id="SSF81891">
    <property type="entry name" value="Poly A polymerase C-terminal region-like"/>
    <property type="match status" value="1"/>
</dbReference>
<feature type="coiled-coil region" evidence="10">
    <location>
        <begin position="361"/>
        <end position="388"/>
    </location>
</feature>
<keyword evidence="10" id="KW-0175">Coiled coil</keyword>
<reference evidence="14 15" key="1">
    <citation type="submission" date="2022-02" db="EMBL/GenBank/DDBJ databases">
        <title>Genome of Erysipelotrichaceae sp. nov. NSJ-176 isolated from human feces.</title>
        <authorList>
            <person name="Abdugheni R."/>
        </authorList>
    </citation>
    <scope>NUCLEOTIDE SEQUENCE [LARGE SCALE GENOMIC DNA]</scope>
    <source>
        <strain evidence="14 15">NSJ-176</strain>
    </source>
</reference>
<evidence type="ECO:0000256" key="9">
    <source>
        <dbReference type="RuleBase" id="RU003953"/>
    </source>
</evidence>
<dbReference type="Gene3D" id="1.10.3090.10">
    <property type="entry name" value="cca-adding enzyme, domain 2"/>
    <property type="match status" value="1"/>
</dbReference>
<keyword evidence="15" id="KW-1185">Reference proteome</keyword>
<evidence type="ECO:0000313" key="15">
    <source>
        <dbReference type="Proteomes" id="UP001202402"/>
    </source>
</evidence>
<evidence type="ECO:0000256" key="7">
    <source>
        <dbReference type="ARBA" id="ARBA00022842"/>
    </source>
</evidence>
<feature type="domain" description="tRNA nucleotidyltransferase/poly(A) polymerase RNA and SrmB- binding" evidence="12">
    <location>
        <begin position="174"/>
        <end position="232"/>
    </location>
</feature>
<dbReference type="InterPro" id="IPR032810">
    <property type="entry name" value="CCA-adding_enz_C"/>
</dbReference>
<evidence type="ECO:0000313" key="14">
    <source>
        <dbReference type="EMBL" id="MCH4286215.1"/>
    </source>
</evidence>
<dbReference type="EMBL" id="JAKVPQ010000011">
    <property type="protein sequence ID" value="MCH4286215.1"/>
    <property type="molecule type" value="Genomic_DNA"/>
</dbReference>
<evidence type="ECO:0000256" key="3">
    <source>
        <dbReference type="ARBA" id="ARBA00022694"/>
    </source>
</evidence>
<dbReference type="PANTHER" id="PTHR46173">
    <property type="entry name" value="CCA TRNA NUCLEOTIDYLTRANSFERASE 1, MITOCHONDRIAL"/>
    <property type="match status" value="1"/>
</dbReference>
<dbReference type="Gene3D" id="3.30.460.10">
    <property type="entry name" value="Beta Polymerase, domain 2"/>
    <property type="match status" value="1"/>
</dbReference>
<protein>
    <submittedName>
        <fullName evidence="14">HD domain-containing protein</fullName>
    </submittedName>
</protein>
<proteinExistence type="inferred from homology"/>
<evidence type="ECO:0000256" key="5">
    <source>
        <dbReference type="ARBA" id="ARBA00022723"/>
    </source>
</evidence>
<dbReference type="InterPro" id="IPR002646">
    <property type="entry name" value="PolA_pol_head_dom"/>
</dbReference>
<comment type="similarity">
    <text evidence="9">Belongs to the tRNA nucleotidyltransferase/poly(A) polymerase family.</text>
</comment>
<keyword evidence="2 9" id="KW-0808">Transferase</keyword>
<evidence type="ECO:0000256" key="10">
    <source>
        <dbReference type="SAM" id="Coils"/>
    </source>
</evidence>
<evidence type="ECO:0000259" key="11">
    <source>
        <dbReference type="Pfam" id="PF01743"/>
    </source>
</evidence>
<evidence type="ECO:0000259" key="12">
    <source>
        <dbReference type="Pfam" id="PF12627"/>
    </source>
</evidence>
<name>A0ABS9R9C8_9FIRM</name>
<comment type="caution">
    <text evidence="14">The sequence shown here is derived from an EMBL/GenBank/DDBJ whole genome shotgun (WGS) entry which is preliminary data.</text>
</comment>
<dbReference type="Pfam" id="PF12627">
    <property type="entry name" value="PolyA_pol_RNAbd"/>
    <property type="match status" value="1"/>
</dbReference>
<comment type="cofactor">
    <cofactor evidence="1">
        <name>Mg(2+)</name>
        <dbReference type="ChEBI" id="CHEBI:18420"/>
    </cofactor>
</comment>
<dbReference type="InterPro" id="IPR043519">
    <property type="entry name" value="NT_sf"/>
</dbReference>
<evidence type="ECO:0000256" key="1">
    <source>
        <dbReference type="ARBA" id="ARBA00001946"/>
    </source>
</evidence>
<dbReference type="Pfam" id="PF01743">
    <property type="entry name" value="PolyA_pol"/>
    <property type="match status" value="1"/>
</dbReference>
<dbReference type="RefSeq" id="WP_117453217.1">
    <property type="nucleotide sequence ID" value="NZ_JAKVPQ010000011.1"/>
</dbReference>
<feature type="domain" description="CCA-adding enzyme C-terminal" evidence="13">
    <location>
        <begin position="298"/>
        <end position="444"/>
    </location>
</feature>
<dbReference type="PANTHER" id="PTHR46173:SF1">
    <property type="entry name" value="CCA TRNA NUCLEOTIDYLTRANSFERASE 1, MITOCHONDRIAL"/>
    <property type="match status" value="1"/>
</dbReference>
<keyword evidence="8 9" id="KW-0694">RNA-binding</keyword>